<dbReference type="PANTHER" id="PTHR42776:SF27">
    <property type="entry name" value="DIPEPTIDYL PEPTIDASE FAMILY MEMBER 6"/>
    <property type="match status" value="1"/>
</dbReference>
<dbReference type="Gene3D" id="3.40.50.1820">
    <property type="entry name" value="alpha/beta hydrolase"/>
    <property type="match status" value="1"/>
</dbReference>
<keyword evidence="1" id="KW-0378">Hydrolase</keyword>
<dbReference type="InterPro" id="IPR029058">
    <property type="entry name" value="AB_hydrolase_fold"/>
</dbReference>
<evidence type="ECO:0000259" key="2">
    <source>
        <dbReference type="Pfam" id="PF00326"/>
    </source>
</evidence>
<name>A0A1I6NQZ8_9FLAO</name>
<dbReference type="SUPFAM" id="SSF53474">
    <property type="entry name" value="alpha/beta-Hydrolases"/>
    <property type="match status" value="1"/>
</dbReference>
<dbReference type="STRING" id="593133.SAMN04488006_0421"/>
<dbReference type="AlphaFoldDB" id="A0A1I6NQZ8"/>
<accession>A0A1I6NQZ8</accession>
<organism evidence="3 4">
    <name type="scientific">Lutibacter maritimus</name>
    <dbReference type="NCBI Taxonomy" id="593133"/>
    <lineage>
        <taxon>Bacteria</taxon>
        <taxon>Pseudomonadati</taxon>
        <taxon>Bacteroidota</taxon>
        <taxon>Flavobacteriia</taxon>
        <taxon>Flavobacteriales</taxon>
        <taxon>Flavobacteriaceae</taxon>
        <taxon>Lutibacter</taxon>
    </lineage>
</organism>
<proteinExistence type="predicted"/>
<dbReference type="GO" id="GO:0006508">
    <property type="term" value="P:proteolysis"/>
    <property type="evidence" value="ECO:0007669"/>
    <property type="project" value="InterPro"/>
</dbReference>
<protein>
    <submittedName>
        <fullName evidence="3">Prolyl oligopeptidase family protein</fullName>
    </submittedName>
</protein>
<dbReference type="GO" id="GO:0004252">
    <property type="term" value="F:serine-type endopeptidase activity"/>
    <property type="evidence" value="ECO:0007669"/>
    <property type="project" value="TreeGrafter"/>
</dbReference>
<gene>
    <name evidence="3" type="ORF">SAMN04488006_0421</name>
</gene>
<evidence type="ECO:0000256" key="1">
    <source>
        <dbReference type="ARBA" id="ARBA00022801"/>
    </source>
</evidence>
<dbReference type="OrthoDB" id="9812921at2"/>
<evidence type="ECO:0000313" key="3">
    <source>
        <dbReference type="EMBL" id="SFS30329.1"/>
    </source>
</evidence>
<keyword evidence="4" id="KW-1185">Reference proteome</keyword>
<evidence type="ECO:0000313" key="4">
    <source>
        <dbReference type="Proteomes" id="UP000199312"/>
    </source>
</evidence>
<dbReference type="Proteomes" id="UP000199312">
    <property type="component" value="Unassembled WGS sequence"/>
</dbReference>
<dbReference type="Pfam" id="PF00326">
    <property type="entry name" value="Peptidase_S9"/>
    <property type="match status" value="1"/>
</dbReference>
<dbReference type="InterPro" id="IPR001375">
    <property type="entry name" value="Peptidase_S9_cat"/>
</dbReference>
<sequence length="348" mass="39692">MFFQRKMLHLSGFKMELIDRKKIKLMKYIKIFALILIFANCKAQETKLLLSQKLISLSQTPIYAKLTEEIDGQIEFKKQFRYLDSIDIYSITYLSDGLKIKGLLVSPNKKGKYPCIIYNRGGNRDFGSLKIAHGAITLGQIAKEGYVVIASQYRGNGGSEGQEEFGGKDVNDIIILPEVLKEVEVADTNRIGMYGWSRGGMMTYLVLTKTNEIKAAVVGGAISDNFASIEDRPEMETGVLSELIPNYAEKKVIELEKRSAIKWADKFSKNVPILILHGTSDWRVKPEQSLKLALEFEKYRIPYRLIMFEGGDHGISEHKKEVDEQVLNWFEKYLKNNVSKPNMEYHGR</sequence>
<feature type="domain" description="Peptidase S9 prolyl oligopeptidase catalytic" evidence="2">
    <location>
        <begin position="142"/>
        <end position="336"/>
    </location>
</feature>
<dbReference type="EMBL" id="FOZP01000001">
    <property type="protein sequence ID" value="SFS30329.1"/>
    <property type="molecule type" value="Genomic_DNA"/>
</dbReference>
<dbReference type="PANTHER" id="PTHR42776">
    <property type="entry name" value="SERINE PEPTIDASE S9 FAMILY MEMBER"/>
    <property type="match status" value="1"/>
</dbReference>
<reference evidence="4" key="1">
    <citation type="submission" date="2016-10" db="EMBL/GenBank/DDBJ databases">
        <authorList>
            <person name="Varghese N."/>
            <person name="Submissions S."/>
        </authorList>
    </citation>
    <scope>NUCLEOTIDE SEQUENCE [LARGE SCALE GENOMIC DNA]</scope>
    <source>
        <strain evidence="4">DSM 24450</strain>
    </source>
</reference>